<dbReference type="Pfam" id="PF09148">
    <property type="entry name" value="DUF1934"/>
    <property type="match status" value="1"/>
</dbReference>
<dbReference type="Gene3D" id="2.40.128.20">
    <property type="match status" value="1"/>
</dbReference>
<dbReference type="AlphaFoldDB" id="A0AAE3AU79"/>
<dbReference type="EMBL" id="JAJEPU010000041">
    <property type="protein sequence ID" value="MCC2165575.1"/>
    <property type="molecule type" value="Genomic_DNA"/>
</dbReference>
<proteinExistence type="predicted"/>
<keyword evidence="2" id="KW-1185">Reference proteome</keyword>
<evidence type="ECO:0000313" key="1">
    <source>
        <dbReference type="EMBL" id="MCC2165575.1"/>
    </source>
</evidence>
<comment type="caution">
    <text evidence="1">The sequence shown here is derived from an EMBL/GenBank/DDBJ whole genome shotgun (WGS) entry which is preliminary data.</text>
</comment>
<reference evidence="1" key="1">
    <citation type="submission" date="2021-10" db="EMBL/GenBank/DDBJ databases">
        <title>Anaerobic single-cell dispensing facilitates the cultivation of human gut bacteria.</title>
        <authorList>
            <person name="Afrizal A."/>
        </authorList>
    </citation>
    <scope>NUCLEOTIDE SEQUENCE</scope>
    <source>
        <strain evidence="1">CLA-AA-H274</strain>
    </source>
</reference>
<gene>
    <name evidence="1" type="ORF">LKD32_11955</name>
</gene>
<dbReference type="SUPFAM" id="SSF50814">
    <property type="entry name" value="Lipocalins"/>
    <property type="match status" value="1"/>
</dbReference>
<accession>A0AAE3AU79</accession>
<name>A0AAE3AU79_9FIRM</name>
<sequence>MTRDVLVRISGLQLIDGEHDDVEVITSGDYFWKNGKHYILYDEVIDGIEESIRNTIKISENRMEVKKTGAATAVLSFAEGERSTTSYATPMGEMLVQLTTTKIEQEWEEDHLHVAIDYSLDINYDHVSDCQITVDVCPRVGADLQLMEE</sequence>
<dbReference type="InterPro" id="IPR012674">
    <property type="entry name" value="Calycin"/>
</dbReference>
<dbReference type="Proteomes" id="UP001198962">
    <property type="component" value="Unassembled WGS sequence"/>
</dbReference>
<organism evidence="1 2">
    <name type="scientific">Brotaphodocola catenula</name>
    <dbReference type="NCBI Taxonomy" id="2885361"/>
    <lineage>
        <taxon>Bacteria</taxon>
        <taxon>Bacillati</taxon>
        <taxon>Bacillota</taxon>
        <taxon>Clostridia</taxon>
        <taxon>Lachnospirales</taxon>
        <taxon>Lachnospiraceae</taxon>
        <taxon>Brotaphodocola</taxon>
    </lineage>
</organism>
<dbReference type="InterPro" id="IPR015231">
    <property type="entry name" value="DUF1934"/>
</dbReference>
<dbReference type="RefSeq" id="WP_177978031.1">
    <property type="nucleotide sequence ID" value="NZ_JAJEPU010000041.1"/>
</dbReference>
<protein>
    <submittedName>
        <fullName evidence="1">DUF1934 domain-containing protein</fullName>
    </submittedName>
</protein>
<evidence type="ECO:0000313" key="2">
    <source>
        <dbReference type="Proteomes" id="UP001198962"/>
    </source>
</evidence>